<evidence type="ECO:0008006" key="6">
    <source>
        <dbReference type="Google" id="ProtNLM"/>
    </source>
</evidence>
<keyword evidence="5" id="KW-1185">Reference proteome</keyword>
<evidence type="ECO:0000256" key="2">
    <source>
        <dbReference type="SAM" id="Phobius"/>
    </source>
</evidence>
<gene>
    <name evidence="4" type="ORF">LQG66_20565</name>
</gene>
<feature type="chain" id="PRO_5046642836" description="Cell wall anchor protein" evidence="3">
    <location>
        <begin position="24"/>
        <end position="218"/>
    </location>
</feature>
<organism evidence="4 5">
    <name type="scientific">Bradyrhizobium ontarionense</name>
    <dbReference type="NCBI Taxonomy" id="2898149"/>
    <lineage>
        <taxon>Bacteria</taxon>
        <taxon>Pseudomonadati</taxon>
        <taxon>Pseudomonadota</taxon>
        <taxon>Alphaproteobacteria</taxon>
        <taxon>Hyphomicrobiales</taxon>
        <taxon>Nitrobacteraceae</taxon>
        <taxon>Bradyrhizobium</taxon>
    </lineage>
</organism>
<evidence type="ECO:0000313" key="4">
    <source>
        <dbReference type="EMBL" id="UFZ08422.1"/>
    </source>
</evidence>
<keyword evidence="2" id="KW-1133">Transmembrane helix</keyword>
<protein>
    <recommendedName>
        <fullName evidence="6">Cell wall anchor protein</fullName>
    </recommendedName>
</protein>
<keyword evidence="2" id="KW-0472">Membrane</keyword>
<keyword evidence="2" id="KW-0812">Transmembrane</keyword>
<proteinExistence type="predicted"/>
<feature type="signal peptide" evidence="3">
    <location>
        <begin position="1"/>
        <end position="23"/>
    </location>
</feature>
<sequence length="218" mass="23021">MSRLRSIPKVGAAAALVSTIVLAAPGAVQAGPVETETVNGQYCNDLCKAYMAWSNRVLAITQPSYTRPQVRVALPQQKKIEKPERMAQQAPKQHRPANLDSFAQLPSASHAAQSAMDRPQGDDTTVDSAGSRLGRLFATDPTPPGALADMRGTMTDSASPRLVSMSDPGMGPLTVGEGSGGSRSKMPSMWVVLAAGALLVLFGRGWLKRRARVANGLD</sequence>
<evidence type="ECO:0000313" key="5">
    <source>
        <dbReference type="Proteomes" id="UP001431010"/>
    </source>
</evidence>
<evidence type="ECO:0000256" key="3">
    <source>
        <dbReference type="SAM" id="SignalP"/>
    </source>
</evidence>
<dbReference type="RefSeq" id="WP_231327869.1">
    <property type="nucleotide sequence ID" value="NZ_CP088156.1"/>
</dbReference>
<evidence type="ECO:0000256" key="1">
    <source>
        <dbReference type="SAM" id="MobiDB-lite"/>
    </source>
</evidence>
<feature type="transmembrane region" description="Helical" evidence="2">
    <location>
        <begin position="189"/>
        <end position="207"/>
    </location>
</feature>
<name>A0ABY3RP22_9BRAD</name>
<dbReference type="EMBL" id="CP088156">
    <property type="protein sequence ID" value="UFZ08422.1"/>
    <property type="molecule type" value="Genomic_DNA"/>
</dbReference>
<reference evidence="4" key="1">
    <citation type="journal article" date="2024" name="Antonie Van Leeuwenhoek">
        <title>Bradyrhizobium ontarionense sp. nov., a novel bacterial symbiont isolated from Aeschynomene indica (Indian jointvetch), harbours photosynthesis, nitrogen fixation and nitrous oxide (N2O) reductase genes.</title>
        <authorList>
            <person name="Bromfield E.S.P."/>
            <person name="Cloutier S."/>
        </authorList>
    </citation>
    <scope>NUCLEOTIDE SEQUENCE</scope>
    <source>
        <strain evidence="4">A19</strain>
    </source>
</reference>
<feature type="region of interest" description="Disordered" evidence="1">
    <location>
        <begin position="74"/>
        <end position="148"/>
    </location>
</feature>
<dbReference type="Proteomes" id="UP001431010">
    <property type="component" value="Chromosome"/>
</dbReference>
<accession>A0ABY3RP22</accession>
<keyword evidence="3" id="KW-0732">Signal</keyword>